<dbReference type="InterPro" id="IPR017441">
    <property type="entry name" value="Protein_kinase_ATP_BS"/>
</dbReference>
<evidence type="ECO:0000256" key="2">
    <source>
        <dbReference type="ARBA" id="ARBA00022614"/>
    </source>
</evidence>
<dbReference type="InterPro" id="IPR000719">
    <property type="entry name" value="Prot_kinase_dom"/>
</dbReference>
<dbReference type="InterPro" id="IPR001611">
    <property type="entry name" value="Leu-rich_rpt"/>
</dbReference>
<evidence type="ECO:0000256" key="5">
    <source>
        <dbReference type="ARBA" id="ARBA00022989"/>
    </source>
</evidence>
<dbReference type="SUPFAM" id="SSF56112">
    <property type="entry name" value="Protein kinase-like (PK-like)"/>
    <property type="match status" value="1"/>
</dbReference>
<name>A0AAP0AVL3_9ASPA</name>
<protein>
    <submittedName>
        <fullName evidence="14">Receptor-like protein kinase HSL1</fullName>
    </submittedName>
</protein>
<feature type="transmembrane region" description="Helical" evidence="11">
    <location>
        <begin position="629"/>
        <end position="647"/>
    </location>
</feature>
<feature type="signal peptide" evidence="12">
    <location>
        <begin position="1"/>
        <end position="22"/>
    </location>
</feature>
<evidence type="ECO:0000256" key="9">
    <source>
        <dbReference type="PROSITE-ProRule" id="PRU10141"/>
    </source>
</evidence>
<proteinExistence type="predicted"/>
<feature type="binding site" evidence="9">
    <location>
        <position position="718"/>
    </location>
    <ligand>
        <name>ATP</name>
        <dbReference type="ChEBI" id="CHEBI:30616"/>
    </ligand>
</feature>
<dbReference type="Pfam" id="PF00560">
    <property type="entry name" value="LRR_1"/>
    <property type="match status" value="11"/>
</dbReference>
<evidence type="ECO:0000259" key="13">
    <source>
        <dbReference type="PROSITE" id="PS50011"/>
    </source>
</evidence>
<feature type="chain" id="PRO_5043039468" evidence="12">
    <location>
        <begin position="23"/>
        <end position="1038"/>
    </location>
</feature>
<dbReference type="Proteomes" id="UP001418222">
    <property type="component" value="Unassembled WGS sequence"/>
</dbReference>
<dbReference type="AlphaFoldDB" id="A0AAP0AVL3"/>
<evidence type="ECO:0000256" key="12">
    <source>
        <dbReference type="SAM" id="SignalP"/>
    </source>
</evidence>
<dbReference type="GO" id="GO:0005524">
    <property type="term" value="F:ATP binding"/>
    <property type="evidence" value="ECO:0007669"/>
    <property type="project" value="UniProtKB-UniRule"/>
</dbReference>
<keyword evidence="15" id="KW-1185">Reference proteome</keyword>
<dbReference type="EMBL" id="JBBWWQ010000020">
    <property type="protein sequence ID" value="KAK8916464.1"/>
    <property type="molecule type" value="Genomic_DNA"/>
</dbReference>
<dbReference type="SUPFAM" id="SSF52058">
    <property type="entry name" value="L domain-like"/>
    <property type="match status" value="1"/>
</dbReference>
<comment type="subcellular location">
    <subcellularLocation>
        <location evidence="1">Cell membrane</location>
        <topology evidence="1">Single-pass membrane protein</topology>
    </subcellularLocation>
</comment>
<dbReference type="Gene3D" id="3.80.10.10">
    <property type="entry name" value="Ribonuclease Inhibitor"/>
    <property type="match status" value="5"/>
</dbReference>
<dbReference type="Gene3D" id="1.10.510.10">
    <property type="entry name" value="Transferase(Phosphotransferase) domain 1"/>
    <property type="match status" value="1"/>
</dbReference>
<keyword evidence="2" id="KW-0433">Leucine-rich repeat</keyword>
<dbReference type="GO" id="GO:0004672">
    <property type="term" value="F:protein kinase activity"/>
    <property type="evidence" value="ECO:0007669"/>
    <property type="project" value="InterPro"/>
</dbReference>
<dbReference type="InterPro" id="IPR050647">
    <property type="entry name" value="Plant_LRR-RLKs"/>
</dbReference>
<comment type="caution">
    <text evidence="14">The sequence shown here is derived from an EMBL/GenBank/DDBJ whole genome shotgun (WGS) entry which is preliminary data.</text>
</comment>
<dbReference type="Gene3D" id="3.30.200.20">
    <property type="entry name" value="Phosphorylase Kinase, domain 1"/>
    <property type="match status" value="1"/>
</dbReference>
<keyword evidence="9" id="KW-0547">Nucleotide-binding</keyword>
<dbReference type="InterPro" id="IPR011009">
    <property type="entry name" value="Kinase-like_dom_sf"/>
</dbReference>
<keyword evidence="8" id="KW-0325">Glycoprotein</keyword>
<dbReference type="FunFam" id="3.80.10.10:FF:000095">
    <property type="entry name" value="LRR receptor-like serine/threonine-protein kinase GSO1"/>
    <property type="match status" value="1"/>
</dbReference>
<evidence type="ECO:0000313" key="14">
    <source>
        <dbReference type="EMBL" id="KAK8916464.1"/>
    </source>
</evidence>
<keyword evidence="5 11" id="KW-1133">Transmembrane helix</keyword>
<feature type="compositionally biased region" description="Basic and acidic residues" evidence="10">
    <location>
        <begin position="985"/>
        <end position="995"/>
    </location>
</feature>
<evidence type="ECO:0000256" key="10">
    <source>
        <dbReference type="SAM" id="MobiDB-lite"/>
    </source>
</evidence>
<dbReference type="Pfam" id="PF08263">
    <property type="entry name" value="LRRNT_2"/>
    <property type="match status" value="1"/>
</dbReference>
<evidence type="ECO:0000256" key="6">
    <source>
        <dbReference type="ARBA" id="ARBA00023136"/>
    </source>
</evidence>
<feature type="domain" description="Protein kinase" evidence="13">
    <location>
        <begin position="689"/>
        <end position="1038"/>
    </location>
</feature>
<feature type="region of interest" description="Disordered" evidence="10">
    <location>
        <begin position="984"/>
        <end position="1038"/>
    </location>
</feature>
<evidence type="ECO:0000256" key="3">
    <source>
        <dbReference type="ARBA" id="ARBA00022692"/>
    </source>
</evidence>
<feature type="compositionally biased region" description="Polar residues" evidence="10">
    <location>
        <begin position="1021"/>
        <end position="1038"/>
    </location>
</feature>
<evidence type="ECO:0000313" key="15">
    <source>
        <dbReference type="Proteomes" id="UP001418222"/>
    </source>
</evidence>
<sequence length="1038" mass="114229">MQNFVYLLTALFLLQLWPMELALNLEGSYLLKAKRGLDDPNNALANWKPTDETACGWTGVTCSAGAGGNQTVTAIDLSGLDLEGPFPDALCLLPNLNFVSLSLNYINSSLRDDSLLGCSALTYLDLSQNLLVGTLPSFASHPLLRHLDLAGNNFTGAIPPAFALFPSLEILSLTANLLNETIPTFLGNISTLSQLNLSYNPFAPGSIPPSLANLTNLETIWLAGCGLVGEIPPALGRLRKLTNLDLSRNFLTGSIPDTLSGLSSVVQIELYKNSLAGSFPSGLSNLTTLLRLDASMNLLSGPIPEDIFSIPLLESLHLYQNRFNESIPATVAKAGKLIELRIFKNYLSGTIPAGLGSSSPLMFLDLSSNQLTGEIPEGLCLGNALEELLLFENYLSGGLPKSLGQCQSLTRIRLANNRLSGEIPAGIWGLPRVWILELTDNSLRGNIPPHISGATNLSNLLLSRNQFSGNIPAEIGSLSKLYELSASDNRLTGPLPESLGLLKELRQIDLHKNYLSGELFKVESWKNLTLLNLAENSFSGEIPSDIGTLSLLNYLDLSGNVLTGEIPIQLQYLNLKNFNLSNNQLSGPIPPLFLNEERRSSFVGNPGLCWDPNGLCPGSTEGGHSHRKFLWFLVFIFVLVIAVFLYGTPNFYSKQRISTRGERVMEKFSSIPTPFTKLGFSEREILDSLQEDKVIGSGMSGKVYKVVLQSREFLAVKKLWKPKDSKYGDHKTQEEEDAYDAFRTEVANLSKIQHNNIVRLWCCYSHLGCNLLVYEHMPNGSLGDVLHGEKAGVLDWPARYKIAVDASEGLCYLHHDCVPPVVHRNVKSNNILLDAEFRAKVGDFGITKVVDRLGKGSNSISGTAGVSGCITPVKSEDKIPLSANQTRKTINRLLRYVGKEEIHAFFFPKVPNSALTREGKRSKIFRMCGEIFALQPMVYSLVPRDRPSALAWEKYVQVSPFWDPELHRDRFPVSTTFRPLGTRQRRVDGKEDSTAKFDTGSKGLRPKRDSGYNLDPDERQNSQLPQSALQKTDQQQPL</sequence>
<reference evidence="14 15" key="1">
    <citation type="journal article" date="2022" name="Nat. Plants">
        <title>Genomes of leafy and leafless Platanthera orchids illuminate the evolution of mycoheterotrophy.</title>
        <authorList>
            <person name="Li M.H."/>
            <person name="Liu K.W."/>
            <person name="Li Z."/>
            <person name="Lu H.C."/>
            <person name="Ye Q.L."/>
            <person name="Zhang D."/>
            <person name="Wang J.Y."/>
            <person name="Li Y.F."/>
            <person name="Zhong Z.M."/>
            <person name="Liu X."/>
            <person name="Yu X."/>
            <person name="Liu D.K."/>
            <person name="Tu X.D."/>
            <person name="Liu B."/>
            <person name="Hao Y."/>
            <person name="Liao X.Y."/>
            <person name="Jiang Y.T."/>
            <person name="Sun W.H."/>
            <person name="Chen J."/>
            <person name="Chen Y.Q."/>
            <person name="Ai Y."/>
            <person name="Zhai J.W."/>
            <person name="Wu S.S."/>
            <person name="Zhou Z."/>
            <person name="Hsiao Y.Y."/>
            <person name="Wu W.L."/>
            <person name="Chen Y.Y."/>
            <person name="Lin Y.F."/>
            <person name="Hsu J.L."/>
            <person name="Li C.Y."/>
            <person name="Wang Z.W."/>
            <person name="Zhao X."/>
            <person name="Zhong W.Y."/>
            <person name="Ma X.K."/>
            <person name="Ma L."/>
            <person name="Huang J."/>
            <person name="Chen G.Z."/>
            <person name="Huang M.Z."/>
            <person name="Huang L."/>
            <person name="Peng D.H."/>
            <person name="Luo Y.B."/>
            <person name="Zou S.Q."/>
            <person name="Chen S.P."/>
            <person name="Lan S."/>
            <person name="Tsai W.C."/>
            <person name="Van de Peer Y."/>
            <person name="Liu Z.J."/>
        </authorList>
    </citation>
    <scope>NUCLEOTIDE SEQUENCE [LARGE SCALE GENOMIC DNA]</scope>
    <source>
        <strain evidence="14">Lor287</strain>
    </source>
</reference>
<organism evidence="14 15">
    <name type="scientific">Platanthera zijinensis</name>
    <dbReference type="NCBI Taxonomy" id="2320716"/>
    <lineage>
        <taxon>Eukaryota</taxon>
        <taxon>Viridiplantae</taxon>
        <taxon>Streptophyta</taxon>
        <taxon>Embryophyta</taxon>
        <taxon>Tracheophyta</taxon>
        <taxon>Spermatophyta</taxon>
        <taxon>Magnoliopsida</taxon>
        <taxon>Liliopsida</taxon>
        <taxon>Asparagales</taxon>
        <taxon>Orchidaceae</taxon>
        <taxon>Orchidoideae</taxon>
        <taxon>Orchideae</taxon>
        <taxon>Orchidinae</taxon>
        <taxon>Platanthera</taxon>
    </lineage>
</organism>
<feature type="compositionally biased region" description="Basic and acidic residues" evidence="10">
    <location>
        <begin position="1006"/>
        <end position="1020"/>
    </location>
</feature>
<dbReference type="Pfam" id="PF00069">
    <property type="entry name" value="Pkinase"/>
    <property type="match status" value="1"/>
</dbReference>
<keyword evidence="3 11" id="KW-0812">Transmembrane</keyword>
<keyword evidence="7 14" id="KW-0675">Receptor</keyword>
<evidence type="ECO:0000256" key="8">
    <source>
        <dbReference type="ARBA" id="ARBA00023180"/>
    </source>
</evidence>
<evidence type="ECO:0000256" key="11">
    <source>
        <dbReference type="SAM" id="Phobius"/>
    </source>
</evidence>
<keyword evidence="12" id="KW-0732">Signal</keyword>
<evidence type="ECO:0000256" key="7">
    <source>
        <dbReference type="ARBA" id="ARBA00023170"/>
    </source>
</evidence>
<dbReference type="GO" id="GO:0033612">
    <property type="term" value="F:receptor serine/threonine kinase binding"/>
    <property type="evidence" value="ECO:0007669"/>
    <property type="project" value="TreeGrafter"/>
</dbReference>
<dbReference type="InterPro" id="IPR013210">
    <property type="entry name" value="LRR_N_plant-typ"/>
</dbReference>
<keyword evidence="4" id="KW-0677">Repeat</keyword>
<keyword evidence="14" id="KW-0418">Kinase</keyword>
<dbReference type="PROSITE" id="PS50011">
    <property type="entry name" value="PROTEIN_KINASE_DOM"/>
    <property type="match status" value="1"/>
</dbReference>
<dbReference type="SUPFAM" id="SSF52047">
    <property type="entry name" value="RNI-like"/>
    <property type="match status" value="1"/>
</dbReference>
<evidence type="ECO:0000256" key="4">
    <source>
        <dbReference type="ARBA" id="ARBA00022737"/>
    </source>
</evidence>
<dbReference type="PANTHER" id="PTHR48056">
    <property type="entry name" value="LRR RECEPTOR-LIKE SERINE/THREONINE-PROTEIN KINASE-RELATED"/>
    <property type="match status" value="1"/>
</dbReference>
<evidence type="ECO:0000256" key="1">
    <source>
        <dbReference type="ARBA" id="ARBA00004162"/>
    </source>
</evidence>
<keyword evidence="9" id="KW-0067">ATP-binding</keyword>
<dbReference type="PANTHER" id="PTHR48056:SF15">
    <property type="entry name" value="RECEPTOR-LIKE PROTEIN KINASE HSL1"/>
    <property type="match status" value="1"/>
</dbReference>
<dbReference type="InterPro" id="IPR032675">
    <property type="entry name" value="LRR_dom_sf"/>
</dbReference>
<keyword evidence="6 11" id="KW-0472">Membrane</keyword>
<keyword evidence="14" id="KW-0808">Transferase</keyword>
<gene>
    <name evidence="14" type="primary">HSL1</name>
    <name evidence="14" type="ORF">KSP39_PZI022967</name>
</gene>
<dbReference type="GO" id="GO:0005886">
    <property type="term" value="C:plasma membrane"/>
    <property type="evidence" value="ECO:0007669"/>
    <property type="project" value="UniProtKB-SubCell"/>
</dbReference>
<accession>A0AAP0AVL3</accession>
<dbReference type="PROSITE" id="PS00107">
    <property type="entry name" value="PROTEIN_KINASE_ATP"/>
    <property type="match status" value="1"/>
</dbReference>
<dbReference type="FunFam" id="3.80.10.10:FF:000215">
    <property type="entry name" value="Receptor-like protein kinase HSL1"/>
    <property type="match status" value="1"/>
</dbReference>